<dbReference type="EMBL" id="CP012332">
    <property type="protein sequence ID" value="AKU93294.1"/>
    <property type="molecule type" value="Genomic_DNA"/>
</dbReference>
<dbReference type="Gene3D" id="3.40.50.150">
    <property type="entry name" value="Vaccinia Virus protein VP39"/>
    <property type="match status" value="1"/>
</dbReference>
<dbReference type="PATRIC" id="fig|1391653.3.peg.3841"/>
<keyword evidence="2" id="KW-0489">Methyltransferase</keyword>
<dbReference type="STRING" id="1391653.AKJ08_3681"/>
<keyword evidence="3" id="KW-1185">Reference proteome</keyword>
<dbReference type="KEGG" id="vin:AKJ08_3681"/>
<dbReference type="GO" id="GO:0032259">
    <property type="term" value="P:methylation"/>
    <property type="evidence" value="ECO:0007669"/>
    <property type="project" value="UniProtKB-KW"/>
</dbReference>
<dbReference type="AlphaFoldDB" id="A0A0K1PJL2"/>
<dbReference type="InterPro" id="IPR009875">
    <property type="entry name" value="PilZ_domain"/>
</dbReference>
<organism evidence="2 3">
    <name type="scientific">Vulgatibacter incomptus</name>
    <dbReference type="NCBI Taxonomy" id="1391653"/>
    <lineage>
        <taxon>Bacteria</taxon>
        <taxon>Pseudomonadati</taxon>
        <taxon>Myxococcota</taxon>
        <taxon>Myxococcia</taxon>
        <taxon>Myxococcales</taxon>
        <taxon>Cystobacterineae</taxon>
        <taxon>Vulgatibacteraceae</taxon>
        <taxon>Vulgatibacter</taxon>
    </lineage>
</organism>
<protein>
    <submittedName>
        <fullName evidence="2">SAM-dependent methyltransferase</fullName>
    </submittedName>
</protein>
<dbReference type="GO" id="GO:0035438">
    <property type="term" value="F:cyclic-di-GMP binding"/>
    <property type="evidence" value="ECO:0007669"/>
    <property type="project" value="InterPro"/>
</dbReference>
<dbReference type="GO" id="GO:0008168">
    <property type="term" value="F:methyltransferase activity"/>
    <property type="evidence" value="ECO:0007669"/>
    <property type="project" value="UniProtKB-KW"/>
</dbReference>
<name>A0A0K1PJL2_9BACT</name>
<evidence type="ECO:0000313" key="2">
    <source>
        <dbReference type="EMBL" id="AKU93294.1"/>
    </source>
</evidence>
<sequence>MDMASLGEVTATLEHTSLGEITARVRDLSLHGLAIELPIDAGSTLFPGDRLETLEVRADERSLFRGSGTVRRLGESDEGIVVGIELEGDGLDLAELHRRGARRSFDQRLQALGQARARNASVGSAFKAWAADLLSGLEVLRDFLGREEEALLAEDDFTRREVEAQILDAIHPWIVKEMVAARTTLNELVGGFSDEEHQLHRAYLKRHVAPLFAESPFMRRALEKPLGYAGDYEMMNMLYRDHREGSTLFGKALNLYSTNEEAAIANINRIEFLGAMIRERIERADRDRIRIASIGCGPAREIAALLNKSPELGARLDVALVDQEDRSIAYCEKTLAPLARATNARVQVIRESVRRLLTAQALGEALGERELIYSAGLFDYLNERTSRALISILYGALADGGRLAVGNVAHHNPSRWTMEYFSEWFLIHRTPEELLRLAEGLSPAPRQVRVDAEPSGVNLFLFVER</sequence>
<keyword evidence="2" id="KW-0808">Transferase</keyword>
<reference evidence="2 3" key="1">
    <citation type="submission" date="2015-08" db="EMBL/GenBank/DDBJ databases">
        <authorList>
            <person name="Babu N.S."/>
            <person name="Beckwith C.J."/>
            <person name="Beseler K.G."/>
            <person name="Brison A."/>
            <person name="Carone J.V."/>
            <person name="Caskin T.P."/>
            <person name="Diamond M."/>
            <person name="Durham M.E."/>
            <person name="Foxe J.M."/>
            <person name="Go M."/>
            <person name="Henderson B.A."/>
            <person name="Jones I.B."/>
            <person name="McGettigan J.A."/>
            <person name="Micheletti S.J."/>
            <person name="Nasrallah M.E."/>
            <person name="Ortiz D."/>
            <person name="Piller C.R."/>
            <person name="Privatt S.R."/>
            <person name="Schneider S.L."/>
            <person name="Sharp S."/>
            <person name="Smith T.C."/>
            <person name="Stanton J.D."/>
            <person name="Ullery H.E."/>
            <person name="Wilson R.J."/>
            <person name="Serrano M.G."/>
            <person name="Buck G."/>
            <person name="Lee V."/>
            <person name="Wang Y."/>
            <person name="Carvalho R."/>
            <person name="Voegtly L."/>
            <person name="Shi R."/>
            <person name="Duckworth R."/>
            <person name="Johnson A."/>
            <person name="Loviza R."/>
            <person name="Walstead R."/>
            <person name="Shah Z."/>
            <person name="Kiflezghi M."/>
            <person name="Wade K."/>
            <person name="Ball S.L."/>
            <person name="Bradley K.W."/>
            <person name="Asai D.J."/>
            <person name="Bowman C.A."/>
            <person name="Russell D.A."/>
            <person name="Pope W.H."/>
            <person name="Jacobs-Sera D."/>
            <person name="Hendrix R.W."/>
            <person name="Hatfull G.F."/>
        </authorList>
    </citation>
    <scope>NUCLEOTIDE SEQUENCE [LARGE SCALE GENOMIC DNA]</scope>
    <source>
        <strain evidence="2 3">DSM 27710</strain>
    </source>
</reference>
<proteinExistence type="predicted"/>
<dbReference type="Pfam" id="PF07238">
    <property type="entry name" value="PilZ"/>
    <property type="match status" value="1"/>
</dbReference>
<evidence type="ECO:0000259" key="1">
    <source>
        <dbReference type="Pfam" id="PF07238"/>
    </source>
</evidence>
<feature type="domain" description="PilZ" evidence="1">
    <location>
        <begin position="17"/>
        <end position="88"/>
    </location>
</feature>
<gene>
    <name evidence="2" type="ORF">AKJ08_3681</name>
</gene>
<dbReference type="InterPro" id="IPR029063">
    <property type="entry name" value="SAM-dependent_MTases_sf"/>
</dbReference>
<dbReference type="Proteomes" id="UP000055590">
    <property type="component" value="Chromosome"/>
</dbReference>
<evidence type="ECO:0000313" key="3">
    <source>
        <dbReference type="Proteomes" id="UP000055590"/>
    </source>
</evidence>
<dbReference type="SUPFAM" id="SSF53335">
    <property type="entry name" value="S-adenosyl-L-methionine-dependent methyltransferases"/>
    <property type="match status" value="1"/>
</dbReference>
<accession>A0A0K1PJL2</accession>